<protein>
    <submittedName>
        <fullName evidence="1">Uncharacterized protein</fullName>
    </submittedName>
</protein>
<evidence type="ECO:0000313" key="1">
    <source>
        <dbReference type="EMBL" id="GFY51958.1"/>
    </source>
</evidence>
<reference evidence="1" key="1">
    <citation type="submission" date="2020-08" db="EMBL/GenBank/DDBJ databases">
        <title>Multicomponent nature underlies the extraordinary mechanical properties of spider dragline silk.</title>
        <authorList>
            <person name="Kono N."/>
            <person name="Nakamura H."/>
            <person name="Mori M."/>
            <person name="Yoshida Y."/>
            <person name="Ohtoshi R."/>
            <person name="Malay A.D."/>
            <person name="Moran D.A.P."/>
            <person name="Tomita M."/>
            <person name="Numata K."/>
            <person name="Arakawa K."/>
        </authorList>
    </citation>
    <scope>NUCLEOTIDE SEQUENCE</scope>
</reference>
<dbReference type="EMBL" id="BMAV01008395">
    <property type="protein sequence ID" value="GFY51958.1"/>
    <property type="molecule type" value="Genomic_DNA"/>
</dbReference>
<organism evidence="1 2">
    <name type="scientific">Trichonephila inaurata madagascariensis</name>
    <dbReference type="NCBI Taxonomy" id="2747483"/>
    <lineage>
        <taxon>Eukaryota</taxon>
        <taxon>Metazoa</taxon>
        <taxon>Ecdysozoa</taxon>
        <taxon>Arthropoda</taxon>
        <taxon>Chelicerata</taxon>
        <taxon>Arachnida</taxon>
        <taxon>Araneae</taxon>
        <taxon>Araneomorphae</taxon>
        <taxon>Entelegynae</taxon>
        <taxon>Araneoidea</taxon>
        <taxon>Nephilidae</taxon>
        <taxon>Trichonephila</taxon>
        <taxon>Trichonephila inaurata</taxon>
    </lineage>
</organism>
<comment type="caution">
    <text evidence="1">The sequence shown here is derived from an EMBL/GenBank/DDBJ whole genome shotgun (WGS) entry which is preliminary data.</text>
</comment>
<proteinExistence type="predicted"/>
<accession>A0A8X6XEN4</accession>
<dbReference type="OrthoDB" id="10334394at2759"/>
<name>A0A8X6XEN4_9ARAC</name>
<sequence>MGTYYIIPPLIPVACKTKIGKDPRHPLSKFARKDGEEPSIGNIPEAMTFWGLRKQLSSIYATVAIVTSPSQNSSETAILVSGNCLIHREARSALDKRPSPSDASESKISISYAMSFLPLILKYRT</sequence>
<evidence type="ECO:0000313" key="2">
    <source>
        <dbReference type="Proteomes" id="UP000886998"/>
    </source>
</evidence>
<dbReference type="AlphaFoldDB" id="A0A8X6XEN4"/>
<dbReference type="Proteomes" id="UP000886998">
    <property type="component" value="Unassembled WGS sequence"/>
</dbReference>
<keyword evidence="2" id="KW-1185">Reference proteome</keyword>
<gene>
    <name evidence="1" type="ORF">TNIN_293871</name>
</gene>